<dbReference type="Pfam" id="PF01368">
    <property type="entry name" value="DHH"/>
    <property type="match status" value="1"/>
</dbReference>
<evidence type="ECO:0000256" key="1">
    <source>
        <dbReference type="SAM" id="MobiDB-lite"/>
    </source>
</evidence>
<dbReference type="Proteomes" id="UP000254569">
    <property type="component" value="Unassembled WGS sequence"/>
</dbReference>
<protein>
    <submittedName>
        <fullName evidence="4">Phosphoesterase</fullName>
        <ecNumber evidence="4">3.1.-.-</ecNumber>
    </submittedName>
</protein>
<evidence type="ECO:0000313" key="4">
    <source>
        <dbReference type="EMBL" id="SUE13640.1"/>
    </source>
</evidence>
<feature type="region of interest" description="Disordered" evidence="1">
    <location>
        <begin position="1"/>
        <end position="29"/>
    </location>
</feature>
<feature type="domain" description="DHHA1" evidence="3">
    <location>
        <begin position="264"/>
        <end position="343"/>
    </location>
</feature>
<proteinExistence type="predicted"/>
<dbReference type="InterPro" id="IPR001667">
    <property type="entry name" value="DDH_dom"/>
</dbReference>
<dbReference type="Gene3D" id="3.10.310.30">
    <property type="match status" value="1"/>
</dbReference>
<dbReference type="PANTHER" id="PTHR47618">
    <property type="entry name" value="BIFUNCTIONAL OLIGORIBONUCLEASE AND PAP PHOSPHATASE NRNA"/>
    <property type="match status" value="1"/>
</dbReference>
<keyword evidence="4" id="KW-0378">Hydrolase</keyword>
<dbReference type="InterPro" id="IPR051319">
    <property type="entry name" value="Oligoribo/pAp-PDE_c-di-AMP_PDE"/>
</dbReference>
<dbReference type="SUPFAM" id="SSF64182">
    <property type="entry name" value="DHH phosphoesterases"/>
    <property type="match status" value="1"/>
</dbReference>
<dbReference type="PANTHER" id="PTHR47618:SF1">
    <property type="entry name" value="BIFUNCTIONAL OLIGORIBONUCLEASE AND PAP PHOSPHATASE NRNA"/>
    <property type="match status" value="1"/>
</dbReference>
<dbReference type="Gene3D" id="3.90.1640.10">
    <property type="entry name" value="inorganic pyrophosphatase (n-terminal core)"/>
    <property type="match status" value="1"/>
</dbReference>
<dbReference type="Pfam" id="PF02272">
    <property type="entry name" value="DHHA1"/>
    <property type="match status" value="1"/>
</dbReference>
<evidence type="ECO:0000259" key="3">
    <source>
        <dbReference type="Pfam" id="PF02272"/>
    </source>
</evidence>
<dbReference type="EMBL" id="UGVI01000001">
    <property type="protein sequence ID" value="SUE13640.1"/>
    <property type="molecule type" value="Genomic_DNA"/>
</dbReference>
<accession>A0A379LUA9</accession>
<organism evidence="4 5">
    <name type="scientific">Rhodococcus gordoniae</name>
    <dbReference type="NCBI Taxonomy" id="223392"/>
    <lineage>
        <taxon>Bacteria</taxon>
        <taxon>Bacillati</taxon>
        <taxon>Actinomycetota</taxon>
        <taxon>Actinomycetes</taxon>
        <taxon>Mycobacteriales</taxon>
        <taxon>Nocardiaceae</taxon>
        <taxon>Rhodococcus</taxon>
    </lineage>
</organism>
<gene>
    <name evidence="4" type="primary">nrnA</name>
    <name evidence="4" type="ORF">NCTC13296_00462</name>
</gene>
<keyword evidence="5" id="KW-1185">Reference proteome</keyword>
<reference evidence="4 5" key="1">
    <citation type="submission" date="2018-06" db="EMBL/GenBank/DDBJ databases">
        <authorList>
            <consortium name="Pathogen Informatics"/>
            <person name="Doyle S."/>
        </authorList>
    </citation>
    <scope>NUCLEOTIDE SEQUENCE [LARGE SCALE GENOMIC DNA]</scope>
    <source>
        <strain evidence="4 5">NCTC13296</strain>
    </source>
</reference>
<evidence type="ECO:0000313" key="5">
    <source>
        <dbReference type="Proteomes" id="UP000254569"/>
    </source>
</evidence>
<dbReference type="InterPro" id="IPR003156">
    <property type="entry name" value="DHHA1_dom"/>
</dbReference>
<feature type="compositionally biased region" description="Low complexity" evidence="1">
    <location>
        <begin position="1"/>
        <end position="15"/>
    </location>
</feature>
<sequence length="355" mass="36884">MSATPVTTTNSTPVPESNPPVIPSRRDDAGVPLVPAGSVDLHGAAALLDAAATVTVLCHINPDADTLGSGLALGIALERRGVAVQVAFGSPASMPESMRSLPGGHLVTPVADVRREVDLVVTVDCGTAGRLGVLRDRLDTAPNVLVIDHHLSNTRFGTHNLIDPESEATAMVLADLFDAWGVDIDAALAHCLYAGLVTDTGSFRWGRPQAHGLAERLLATGIDGTSITRVLLDTHPFGWLPMLSSVLATATLDRAAAQGRGLVYAFVRRADSAHLGPEEVESVIDIVRTTAEAEVAAVFKEVVPEEWTVSLRAKTSVDVSAVATVLGGGGHRLAAGYTAHGDPDRIVAALRGVLG</sequence>
<dbReference type="EC" id="3.1.-.-" evidence="4"/>
<dbReference type="GO" id="GO:0016787">
    <property type="term" value="F:hydrolase activity"/>
    <property type="evidence" value="ECO:0007669"/>
    <property type="project" value="UniProtKB-KW"/>
</dbReference>
<dbReference type="AlphaFoldDB" id="A0A379LUA9"/>
<name>A0A379LUA9_9NOCA</name>
<feature type="domain" description="DDH" evidence="2">
    <location>
        <begin position="54"/>
        <end position="195"/>
    </location>
</feature>
<dbReference type="GO" id="GO:0003676">
    <property type="term" value="F:nucleic acid binding"/>
    <property type="evidence" value="ECO:0007669"/>
    <property type="project" value="InterPro"/>
</dbReference>
<dbReference type="InterPro" id="IPR038763">
    <property type="entry name" value="DHH_sf"/>
</dbReference>
<evidence type="ECO:0000259" key="2">
    <source>
        <dbReference type="Pfam" id="PF01368"/>
    </source>
</evidence>